<evidence type="ECO:0000256" key="8">
    <source>
        <dbReference type="PROSITE-ProRule" id="PRU00703"/>
    </source>
</evidence>
<dbReference type="PROSITE" id="PS51371">
    <property type="entry name" value="CBS"/>
    <property type="match status" value="2"/>
</dbReference>
<evidence type="ECO:0000256" key="2">
    <source>
        <dbReference type="ARBA" id="ARBA00009749"/>
    </source>
</evidence>
<dbReference type="Pfam" id="PF01769">
    <property type="entry name" value="MgtE"/>
    <property type="match status" value="1"/>
</dbReference>
<feature type="transmembrane region" description="Helical" evidence="9">
    <location>
        <begin position="387"/>
        <end position="409"/>
    </location>
</feature>
<dbReference type="InterPro" id="IPR006667">
    <property type="entry name" value="SLC41_membr_dom"/>
</dbReference>
<comment type="subunit">
    <text evidence="9">Homodimer.</text>
</comment>
<organism evidence="11 12">
    <name type="scientific">Sporocytophaga myxococcoides</name>
    <dbReference type="NCBI Taxonomy" id="153721"/>
    <lineage>
        <taxon>Bacteria</taxon>
        <taxon>Pseudomonadati</taxon>
        <taxon>Bacteroidota</taxon>
        <taxon>Cytophagia</taxon>
        <taxon>Cytophagales</taxon>
        <taxon>Cytophagaceae</taxon>
        <taxon>Sporocytophaga</taxon>
    </lineage>
</organism>
<dbReference type="SMART" id="SM00116">
    <property type="entry name" value="CBS"/>
    <property type="match status" value="2"/>
</dbReference>
<comment type="subcellular location">
    <subcellularLocation>
        <location evidence="9">Cell membrane</location>
        <topology evidence="9">Multi-pass membrane protein</topology>
    </subcellularLocation>
    <subcellularLocation>
        <location evidence="1">Membrane</location>
        <topology evidence="1">Multi-pass membrane protein</topology>
    </subcellularLocation>
</comment>
<sequence length="450" mass="49819">MQFELTEEYLDSFIQAVDARKNSWIREQLDELHPQDISSVVHELDSVHSKYVIKLLENETGAQVIRELDSEYRKRLLKEFNPDEIAAYISFIDSDDAVDIINELPVKTKEEVISLVDNKEKADHIRDLIHYDEDCAGGLMAKELIRANLNWSVTQCIEEIRRQSRNVSRIHSVYVVDNLDKLLGIVSLKKMLLADDNTLIADIYEPEIIAVETFISAEEVSQIMEKYDLEAIPVVNVHGKLLGRITIDDIVDVIKERAEQDIQMMAGISGPAEDDDSVWTLSKVRLPWLIIGMSGGMLGAKFIGLFEKDISMIPAMAFFIPLITATGGNVGIQTSSVVVQSLAKESGYGSFNFASFLKVLIVALINGIALSSLVFGLNMILGEDTKLAIIVSTALMSVVLLATVMGTITPLVLDKLGYNPALAAGPFITTANDLLGLAIYFLVAQSLYHL</sequence>
<dbReference type="PANTHER" id="PTHR43773">
    <property type="entry name" value="MAGNESIUM TRANSPORTER MGTE"/>
    <property type="match status" value="1"/>
</dbReference>
<evidence type="ECO:0000256" key="3">
    <source>
        <dbReference type="ARBA" id="ARBA00022448"/>
    </source>
</evidence>
<feature type="transmembrane region" description="Helical" evidence="9">
    <location>
        <begin position="286"/>
        <end position="306"/>
    </location>
</feature>
<dbReference type="GO" id="GO:0015095">
    <property type="term" value="F:magnesium ion transmembrane transporter activity"/>
    <property type="evidence" value="ECO:0007669"/>
    <property type="project" value="UniProtKB-UniRule"/>
</dbReference>
<dbReference type="Pfam" id="PF00571">
    <property type="entry name" value="CBS"/>
    <property type="match status" value="2"/>
</dbReference>
<keyword evidence="3 9" id="KW-0813">Transport</keyword>
<reference evidence="11 12" key="1">
    <citation type="submission" date="2014-09" db="EMBL/GenBank/DDBJ databases">
        <title>Sporocytophaga myxococcoides PG-01 genome sequencing.</title>
        <authorList>
            <person name="Liu L."/>
            <person name="Gao P.J."/>
            <person name="Chen G.J."/>
            <person name="Wang L.S."/>
        </authorList>
    </citation>
    <scope>NUCLEOTIDE SEQUENCE [LARGE SCALE GENOMIC DNA]</scope>
    <source>
        <strain evidence="11 12">PG-01</strain>
    </source>
</reference>
<dbReference type="InterPro" id="IPR006669">
    <property type="entry name" value="MgtE_transporter"/>
</dbReference>
<keyword evidence="4 9" id="KW-0812">Transmembrane</keyword>
<dbReference type="OrthoDB" id="9790355at2"/>
<evidence type="ECO:0000256" key="1">
    <source>
        <dbReference type="ARBA" id="ARBA00004141"/>
    </source>
</evidence>
<dbReference type="NCBIfam" id="TIGR00400">
    <property type="entry name" value="mgtE"/>
    <property type="match status" value="1"/>
</dbReference>
<dbReference type="InterPro" id="IPR046342">
    <property type="entry name" value="CBS_dom_sf"/>
</dbReference>
<evidence type="ECO:0000259" key="10">
    <source>
        <dbReference type="PROSITE" id="PS51371"/>
    </source>
</evidence>
<dbReference type="SUPFAM" id="SSF158791">
    <property type="entry name" value="MgtE N-terminal domain-like"/>
    <property type="match status" value="1"/>
</dbReference>
<gene>
    <name evidence="11" type="ORF">MYP_2194</name>
</gene>
<dbReference type="EMBL" id="BBLT01000004">
    <property type="protein sequence ID" value="GAL84966.1"/>
    <property type="molecule type" value="Genomic_DNA"/>
</dbReference>
<evidence type="ECO:0000256" key="4">
    <source>
        <dbReference type="ARBA" id="ARBA00022692"/>
    </source>
</evidence>
<evidence type="ECO:0000256" key="6">
    <source>
        <dbReference type="ARBA" id="ARBA00022989"/>
    </source>
</evidence>
<feature type="transmembrane region" description="Helical" evidence="9">
    <location>
        <begin position="313"/>
        <end position="332"/>
    </location>
</feature>
<evidence type="ECO:0000256" key="5">
    <source>
        <dbReference type="ARBA" id="ARBA00022842"/>
    </source>
</evidence>
<dbReference type="CDD" id="cd04606">
    <property type="entry name" value="CBS_pair_Mg_transporter"/>
    <property type="match status" value="1"/>
</dbReference>
<feature type="transmembrane region" description="Helical" evidence="9">
    <location>
        <begin position="421"/>
        <end position="443"/>
    </location>
</feature>
<dbReference type="SMART" id="SM00924">
    <property type="entry name" value="MgtE_N"/>
    <property type="match status" value="1"/>
</dbReference>
<dbReference type="InterPro" id="IPR036739">
    <property type="entry name" value="SLC41_membr_dom_sf"/>
</dbReference>
<feature type="domain" description="CBS" evidence="10">
    <location>
        <begin position="140"/>
        <end position="203"/>
    </location>
</feature>
<protein>
    <recommendedName>
        <fullName evidence="9">Magnesium transporter MgtE</fullName>
    </recommendedName>
</protein>
<dbReference type="Gene3D" id="1.10.357.20">
    <property type="entry name" value="SLC41 divalent cation transporters, integral membrane domain"/>
    <property type="match status" value="1"/>
</dbReference>
<evidence type="ECO:0000313" key="12">
    <source>
        <dbReference type="Proteomes" id="UP000030185"/>
    </source>
</evidence>
<accession>A0A098LDE4</accession>
<dbReference type="GO" id="GO:0005886">
    <property type="term" value="C:plasma membrane"/>
    <property type="evidence" value="ECO:0007669"/>
    <property type="project" value="UniProtKB-SubCell"/>
</dbReference>
<dbReference type="SUPFAM" id="SSF161093">
    <property type="entry name" value="MgtE membrane domain-like"/>
    <property type="match status" value="1"/>
</dbReference>
<dbReference type="InterPro" id="IPR006668">
    <property type="entry name" value="Mg_transptr_MgtE_intracell_dom"/>
</dbReference>
<keyword evidence="7 9" id="KW-0472">Membrane</keyword>
<dbReference type="eggNOG" id="COG2239">
    <property type="taxonomic scope" value="Bacteria"/>
</dbReference>
<evidence type="ECO:0000256" key="9">
    <source>
        <dbReference type="RuleBase" id="RU362011"/>
    </source>
</evidence>
<dbReference type="SUPFAM" id="SSF54631">
    <property type="entry name" value="CBS-domain pair"/>
    <property type="match status" value="1"/>
</dbReference>
<dbReference type="RefSeq" id="WP_045462816.1">
    <property type="nucleotide sequence ID" value="NZ_BBLT01000004.1"/>
</dbReference>
<dbReference type="GO" id="GO:0046872">
    <property type="term" value="F:metal ion binding"/>
    <property type="evidence" value="ECO:0007669"/>
    <property type="project" value="UniProtKB-KW"/>
</dbReference>
<evidence type="ECO:0000313" key="11">
    <source>
        <dbReference type="EMBL" id="GAL84966.1"/>
    </source>
</evidence>
<dbReference type="PANTHER" id="PTHR43773:SF1">
    <property type="entry name" value="MAGNESIUM TRANSPORTER MGTE"/>
    <property type="match status" value="1"/>
</dbReference>
<comment type="similarity">
    <text evidence="2 9">Belongs to the SLC41A transporter family.</text>
</comment>
<keyword evidence="12" id="KW-1185">Reference proteome</keyword>
<dbReference type="Proteomes" id="UP000030185">
    <property type="component" value="Unassembled WGS sequence"/>
</dbReference>
<evidence type="ECO:0000256" key="7">
    <source>
        <dbReference type="ARBA" id="ARBA00023136"/>
    </source>
</evidence>
<name>A0A098LDE4_9BACT</name>
<keyword evidence="8" id="KW-0129">CBS domain</keyword>
<proteinExistence type="inferred from homology"/>
<dbReference type="InterPro" id="IPR038076">
    <property type="entry name" value="MgtE_N_sf"/>
</dbReference>
<comment type="caution">
    <text evidence="11">The sequence shown here is derived from an EMBL/GenBank/DDBJ whole genome shotgun (WGS) entry which is preliminary data.</text>
</comment>
<dbReference type="Pfam" id="PF03448">
    <property type="entry name" value="MgtE_N"/>
    <property type="match status" value="1"/>
</dbReference>
<dbReference type="Gene3D" id="3.10.580.10">
    <property type="entry name" value="CBS-domain"/>
    <property type="match status" value="1"/>
</dbReference>
<dbReference type="Gene3D" id="1.25.60.10">
    <property type="entry name" value="MgtE N-terminal domain-like"/>
    <property type="match status" value="1"/>
</dbReference>
<dbReference type="AlphaFoldDB" id="A0A098LDE4"/>
<keyword evidence="9" id="KW-0479">Metal-binding</keyword>
<dbReference type="InterPro" id="IPR000644">
    <property type="entry name" value="CBS_dom"/>
</dbReference>
<comment type="function">
    <text evidence="9">Acts as a magnesium transporter.</text>
</comment>
<feature type="transmembrane region" description="Helical" evidence="9">
    <location>
        <begin position="352"/>
        <end position="375"/>
    </location>
</feature>
<dbReference type="STRING" id="153721.MYP_2194"/>
<keyword evidence="5 9" id="KW-0460">Magnesium</keyword>
<keyword evidence="6 9" id="KW-1133">Transmembrane helix</keyword>
<keyword evidence="9" id="KW-1003">Cell membrane</keyword>
<feature type="domain" description="CBS" evidence="10">
    <location>
        <begin position="204"/>
        <end position="262"/>
    </location>
</feature>